<evidence type="ECO:0000313" key="8">
    <source>
        <dbReference type="EMBL" id="ESO98311.1"/>
    </source>
</evidence>
<dbReference type="GO" id="GO:0046872">
    <property type="term" value="F:metal ion binding"/>
    <property type="evidence" value="ECO:0007669"/>
    <property type="project" value="UniProtKB-KW"/>
</dbReference>
<dbReference type="OrthoDB" id="206213at2759"/>
<dbReference type="GeneID" id="20251840"/>
<dbReference type="EMBL" id="KB201262">
    <property type="protein sequence ID" value="ESO98311.1"/>
    <property type="molecule type" value="Genomic_DNA"/>
</dbReference>
<evidence type="ECO:0000256" key="2">
    <source>
        <dbReference type="ARBA" id="ARBA00001946"/>
    </source>
</evidence>
<feature type="non-terminal residue" evidence="8">
    <location>
        <position position="1"/>
    </location>
</feature>
<comment type="cofactor">
    <cofactor evidence="2">
        <name>Mg(2+)</name>
        <dbReference type="ChEBI" id="CHEBI:18420"/>
    </cofactor>
</comment>
<keyword evidence="3" id="KW-0479">Metal-binding</keyword>
<dbReference type="SUPFAM" id="SSF55811">
    <property type="entry name" value="Nudix"/>
    <property type="match status" value="1"/>
</dbReference>
<dbReference type="Proteomes" id="UP000030746">
    <property type="component" value="Unassembled WGS sequence"/>
</dbReference>
<dbReference type="PROSITE" id="PS51462">
    <property type="entry name" value="NUDIX"/>
    <property type="match status" value="1"/>
</dbReference>
<accession>V4AXK9</accession>
<dbReference type="PANTHER" id="PTHR12992">
    <property type="entry name" value="NUDIX HYDROLASE"/>
    <property type="match status" value="1"/>
</dbReference>
<comment type="cofactor">
    <cofactor evidence="1">
        <name>Mn(2+)</name>
        <dbReference type="ChEBI" id="CHEBI:29035"/>
    </cofactor>
</comment>
<feature type="non-terminal residue" evidence="8">
    <location>
        <position position="152"/>
    </location>
</feature>
<keyword evidence="4" id="KW-0378">Hydrolase</keyword>
<proteinExistence type="predicted"/>
<evidence type="ECO:0000256" key="3">
    <source>
        <dbReference type="ARBA" id="ARBA00022723"/>
    </source>
</evidence>
<dbReference type="CTD" id="20251840"/>
<dbReference type="KEGG" id="lgi:LOTGIDRAFT_67762"/>
<dbReference type="Gene3D" id="3.90.79.10">
    <property type="entry name" value="Nucleoside Triphosphate Pyrophosphohydrolase"/>
    <property type="match status" value="1"/>
</dbReference>
<dbReference type="InterPro" id="IPR015797">
    <property type="entry name" value="NUDIX_hydrolase-like_dom_sf"/>
</dbReference>
<dbReference type="Pfam" id="PF00293">
    <property type="entry name" value="NUDIX"/>
    <property type="match status" value="1"/>
</dbReference>
<gene>
    <name evidence="8" type="ORF">LOTGIDRAFT_67762</name>
</gene>
<sequence length="152" mass="16865">IHVLLTVRSKSTLTHKGLVAFPGGIKSKVDTSSVDTALREAHEEIGLSPNDVEVLSVLPMTWTVPNFSVVPVIGLIPSDFEPVVDKKEVEEAFSVPLVEFLNNSSCRKEVHFYYGWGIFAYFFELNASSTSVWCYGLTAYLCQMVAAIVYEK</sequence>
<dbReference type="STRING" id="225164.V4AXK9"/>
<dbReference type="InterPro" id="IPR045121">
    <property type="entry name" value="CoAse"/>
</dbReference>
<evidence type="ECO:0000256" key="6">
    <source>
        <dbReference type="ARBA" id="ARBA00023211"/>
    </source>
</evidence>
<evidence type="ECO:0000256" key="5">
    <source>
        <dbReference type="ARBA" id="ARBA00022842"/>
    </source>
</evidence>
<dbReference type="InterPro" id="IPR000086">
    <property type="entry name" value="NUDIX_hydrolase_dom"/>
</dbReference>
<keyword evidence="5" id="KW-0460">Magnesium</keyword>
<name>V4AXK9_LOTGI</name>
<dbReference type="AlphaFoldDB" id="V4AXK9"/>
<protein>
    <recommendedName>
        <fullName evidence="7">Nudix hydrolase domain-containing protein</fullName>
    </recommendedName>
</protein>
<dbReference type="OMA" id="GMRDETD"/>
<organism evidence="8 9">
    <name type="scientific">Lottia gigantea</name>
    <name type="common">Giant owl limpet</name>
    <dbReference type="NCBI Taxonomy" id="225164"/>
    <lineage>
        <taxon>Eukaryota</taxon>
        <taxon>Metazoa</taxon>
        <taxon>Spiralia</taxon>
        <taxon>Lophotrochozoa</taxon>
        <taxon>Mollusca</taxon>
        <taxon>Gastropoda</taxon>
        <taxon>Patellogastropoda</taxon>
        <taxon>Lottioidea</taxon>
        <taxon>Lottiidae</taxon>
        <taxon>Lottia</taxon>
    </lineage>
</organism>
<dbReference type="CDD" id="cd03426">
    <property type="entry name" value="NUDIX_CoAse_Nudt7"/>
    <property type="match status" value="1"/>
</dbReference>
<evidence type="ECO:0000313" key="9">
    <source>
        <dbReference type="Proteomes" id="UP000030746"/>
    </source>
</evidence>
<dbReference type="HOGENOM" id="CLU_040940_5_2_1"/>
<evidence type="ECO:0000256" key="1">
    <source>
        <dbReference type="ARBA" id="ARBA00001936"/>
    </source>
</evidence>
<evidence type="ECO:0000259" key="7">
    <source>
        <dbReference type="PROSITE" id="PS51462"/>
    </source>
</evidence>
<dbReference type="GO" id="GO:0010945">
    <property type="term" value="F:coenzyme A diphosphatase activity"/>
    <property type="evidence" value="ECO:0007669"/>
    <property type="project" value="InterPro"/>
</dbReference>
<dbReference type="PANTHER" id="PTHR12992:SF24">
    <property type="entry name" value="PEROXISOMAL COENZYME A DIPHOSPHATASE NUDT7"/>
    <property type="match status" value="1"/>
</dbReference>
<feature type="domain" description="Nudix hydrolase" evidence="7">
    <location>
        <begin position="1"/>
        <end position="119"/>
    </location>
</feature>
<keyword evidence="6" id="KW-0464">Manganese</keyword>
<reference evidence="8 9" key="1">
    <citation type="journal article" date="2013" name="Nature">
        <title>Insights into bilaterian evolution from three spiralian genomes.</title>
        <authorList>
            <person name="Simakov O."/>
            <person name="Marletaz F."/>
            <person name="Cho S.J."/>
            <person name="Edsinger-Gonzales E."/>
            <person name="Havlak P."/>
            <person name="Hellsten U."/>
            <person name="Kuo D.H."/>
            <person name="Larsson T."/>
            <person name="Lv J."/>
            <person name="Arendt D."/>
            <person name="Savage R."/>
            <person name="Osoegawa K."/>
            <person name="de Jong P."/>
            <person name="Grimwood J."/>
            <person name="Chapman J.A."/>
            <person name="Shapiro H."/>
            <person name="Aerts A."/>
            <person name="Otillar R.P."/>
            <person name="Terry A.Y."/>
            <person name="Boore J.L."/>
            <person name="Grigoriev I.V."/>
            <person name="Lindberg D.R."/>
            <person name="Seaver E.C."/>
            <person name="Weisblat D.A."/>
            <person name="Putnam N.H."/>
            <person name="Rokhsar D.S."/>
        </authorList>
    </citation>
    <scope>NUCLEOTIDE SEQUENCE [LARGE SCALE GENOMIC DNA]</scope>
</reference>
<evidence type="ECO:0000256" key="4">
    <source>
        <dbReference type="ARBA" id="ARBA00022801"/>
    </source>
</evidence>
<dbReference type="RefSeq" id="XP_009050868.1">
    <property type="nucleotide sequence ID" value="XM_009052620.1"/>
</dbReference>
<keyword evidence="9" id="KW-1185">Reference proteome</keyword>
<dbReference type="GO" id="GO:0015938">
    <property type="term" value="P:coenzyme A catabolic process"/>
    <property type="evidence" value="ECO:0007669"/>
    <property type="project" value="TreeGrafter"/>
</dbReference>